<keyword evidence="12 25" id="KW-0548">Nucleotidyltransferase</keyword>
<name>A0A9D1CV32_9FIRM</name>
<proteinExistence type="inferred from homology"/>
<evidence type="ECO:0000256" key="21">
    <source>
        <dbReference type="ARBA" id="ARBA00032396"/>
    </source>
</evidence>
<reference evidence="25" key="2">
    <citation type="journal article" date="2021" name="PeerJ">
        <title>Extensive microbial diversity within the chicken gut microbiome revealed by metagenomics and culture.</title>
        <authorList>
            <person name="Gilroy R."/>
            <person name="Ravi A."/>
            <person name="Getino M."/>
            <person name="Pursley I."/>
            <person name="Horton D.L."/>
            <person name="Alikhan N.F."/>
            <person name="Baker D."/>
            <person name="Gharbi K."/>
            <person name="Hall N."/>
            <person name="Watson M."/>
            <person name="Adriaenssens E.M."/>
            <person name="Foster-Nyarko E."/>
            <person name="Jarju S."/>
            <person name="Secka A."/>
            <person name="Antonio M."/>
            <person name="Oren A."/>
            <person name="Chaudhuri R.R."/>
            <person name="La Ragione R."/>
            <person name="Hildebrand F."/>
            <person name="Pallen M.J."/>
        </authorList>
    </citation>
    <scope>NUCLEOTIDE SEQUENCE</scope>
    <source>
        <strain evidence="25">ChiSjej1B19-3389</strain>
    </source>
</reference>
<accession>A0A9D1CV32</accession>
<keyword evidence="16" id="KW-0594">Phospholipid biosynthesis</keyword>
<dbReference type="EMBL" id="DVFW01000046">
    <property type="protein sequence ID" value="HIQ81336.1"/>
    <property type="molecule type" value="Genomic_DNA"/>
</dbReference>
<dbReference type="AlphaFoldDB" id="A0A9D1CV32"/>
<evidence type="ECO:0000256" key="17">
    <source>
        <dbReference type="ARBA" id="ARBA00023264"/>
    </source>
</evidence>
<evidence type="ECO:0000256" key="19">
    <source>
        <dbReference type="ARBA" id="ARBA00031825"/>
    </source>
</evidence>
<evidence type="ECO:0000256" key="4">
    <source>
        <dbReference type="ARBA" id="ARBA00005189"/>
    </source>
</evidence>
<evidence type="ECO:0000256" key="20">
    <source>
        <dbReference type="ARBA" id="ARBA00032253"/>
    </source>
</evidence>
<keyword evidence="14" id="KW-0443">Lipid metabolism</keyword>
<evidence type="ECO:0000256" key="22">
    <source>
        <dbReference type="ARBA" id="ARBA00032743"/>
    </source>
</evidence>
<evidence type="ECO:0000313" key="25">
    <source>
        <dbReference type="EMBL" id="HIQ81336.1"/>
    </source>
</evidence>
<evidence type="ECO:0000256" key="1">
    <source>
        <dbReference type="ARBA" id="ARBA00001698"/>
    </source>
</evidence>
<comment type="catalytic activity">
    <reaction evidence="1">
        <text>a 1,2-diacyl-sn-glycero-3-phosphate + CTP + H(+) = a CDP-1,2-diacyl-sn-glycerol + diphosphate</text>
        <dbReference type="Rhea" id="RHEA:16229"/>
        <dbReference type="ChEBI" id="CHEBI:15378"/>
        <dbReference type="ChEBI" id="CHEBI:33019"/>
        <dbReference type="ChEBI" id="CHEBI:37563"/>
        <dbReference type="ChEBI" id="CHEBI:58332"/>
        <dbReference type="ChEBI" id="CHEBI:58608"/>
        <dbReference type="EC" id="2.7.7.41"/>
    </reaction>
</comment>
<feature type="transmembrane region" description="Helical" evidence="24">
    <location>
        <begin position="63"/>
        <end position="93"/>
    </location>
</feature>
<sequence>MKARIISGVLGSSLLVVAIAFNKLFPILINIIIALAALTCVVEILVARGLLKNLKISVPAMAFAGLFPILISTVYWPVLFVLFILSLFVMLVFFHQEILIADIAFTFTTSLLITAGLSSIVMLCDQDRSHTGFNITMSLIIPWMADAGAYFIGSFFGRYKLCPKISPKKTVEGALGGVLFGVVGALADAIVFQIWLFPGSEQICYINLVLIAFLCAVVSIIGDLSFSLIKRSCHVKDYGSVIPGHGGILDRCDSVIFAAPLLLVYVQYFPIMVM</sequence>
<feature type="transmembrane region" description="Helical" evidence="24">
    <location>
        <begin position="173"/>
        <end position="196"/>
    </location>
</feature>
<comment type="pathway">
    <text evidence="3">Phospholipid metabolism; CDP-diacylglycerol biosynthesis; CDP-diacylglycerol from sn-glycerol 3-phosphate: step 3/3.</text>
</comment>
<evidence type="ECO:0000256" key="16">
    <source>
        <dbReference type="ARBA" id="ARBA00023209"/>
    </source>
</evidence>
<evidence type="ECO:0000256" key="8">
    <source>
        <dbReference type="ARBA" id="ARBA00022475"/>
    </source>
</evidence>
<feature type="transmembrane region" description="Helical" evidence="24">
    <location>
        <begin position="27"/>
        <end position="51"/>
    </location>
</feature>
<feature type="transmembrane region" description="Helical" evidence="24">
    <location>
        <begin position="99"/>
        <end position="123"/>
    </location>
</feature>
<keyword evidence="11 24" id="KW-0812">Transmembrane</keyword>
<feature type="transmembrane region" description="Helical" evidence="24">
    <location>
        <begin position="203"/>
        <end position="222"/>
    </location>
</feature>
<keyword evidence="17" id="KW-1208">Phospholipid metabolism</keyword>
<dbReference type="PANTHER" id="PTHR46382:SF1">
    <property type="entry name" value="PHOSPHATIDATE CYTIDYLYLTRANSFERASE"/>
    <property type="match status" value="1"/>
</dbReference>
<organism evidence="25 26">
    <name type="scientific">Candidatus Scatavimonas merdigallinarum</name>
    <dbReference type="NCBI Taxonomy" id="2840914"/>
    <lineage>
        <taxon>Bacteria</taxon>
        <taxon>Bacillati</taxon>
        <taxon>Bacillota</taxon>
        <taxon>Clostridia</taxon>
        <taxon>Eubacteriales</taxon>
        <taxon>Oscillospiraceae</taxon>
        <taxon>Oscillospiraceae incertae sedis</taxon>
        <taxon>Candidatus Scatavimonas</taxon>
    </lineage>
</organism>
<protein>
    <recommendedName>
        <fullName evidence="7">Phosphatidate cytidylyltransferase</fullName>
        <ecNumber evidence="6">2.7.7.41</ecNumber>
    </recommendedName>
    <alternativeName>
        <fullName evidence="20">CDP-DAG synthase</fullName>
    </alternativeName>
    <alternativeName>
        <fullName evidence="22">CDP-DG synthase</fullName>
    </alternativeName>
    <alternativeName>
        <fullName evidence="18">CDP-diacylglycerol synthase</fullName>
    </alternativeName>
    <alternativeName>
        <fullName evidence="21">CDP-diglyceride pyrophosphorylase</fullName>
    </alternativeName>
    <alternativeName>
        <fullName evidence="23">CDP-diglyceride synthase</fullName>
    </alternativeName>
    <alternativeName>
        <fullName evidence="19">CTP:phosphatidate cytidylyltransferase</fullName>
    </alternativeName>
</protein>
<evidence type="ECO:0000256" key="9">
    <source>
        <dbReference type="ARBA" id="ARBA00022516"/>
    </source>
</evidence>
<evidence type="ECO:0000256" key="15">
    <source>
        <dbReference type="ARBA" id="ARBA00023136"/>
    </source>
</evidence>
<comment type="similarity">
    <text evidence="5">Belongs to the CDS family.</text>
</comment>
<evidence type="ECO:0000256" key="23">
    <source>
        <dbReference type="ARBA" id="ARBA00033406"/>
    </source>
</evidence>
<evidence type="ECO:0000256" key="7">
    <source>
        <dbReference type="ARBA" id="ARBA00019373"/>
    </source>
</evidence>
<evidence type="ECO:0000256" key="12">
    <source>
        <dbReference type="ARBA" id="ARBA00022695"/>
    </source>
</evidence>
<dbReference type="Proteomes" id="UP000886787">
    <property type="component" value="Unassembled WGS sequence"/>
</dbReference>
<comment type="subcellular location">
    <subcellularLocation>
        <location evidence="2">Cell membrane</location>
        <topology evidence="2">Multi-pass membrane protein</topology>
    </subcellularLocation>
</comment>
<evidence type="ECO:0000256" key="2">
    <source>
        <dbReference type="ARBA" id="ARBA00004651"/>
    </source>
</evidence>
<keyword evidence="15 24" id="KW-0472">Membrane</keyword>
<evidence type="ECO:0000313" key="26">
    <source>
        <dbReference type="Proteomes" id="UP000886787"/>
    </source>
</evidence>
<dbReference type="GO" id="GO:0004605">
    <property type="term" value="F:phosphatidate cytidylyltransferase activity"/>
    <property type="evidence" value="ECO:0007669"/>
    <property type="project" value="UniProtKB-EC"/>
</dbReference>
<keyword evidence="10" id="KW-0808">Transferase</keyword>
<evidence type="ECO:0000256" key="18">
    <source>
        <dbReference type="ARBA" id="ARBA00029893"/>
    </source>
</evidence>
<dbReference type="PANTHER" id="PTHR46382">
    <property type="entry name" value="PHOSPHATIDATE CYTIDYLYLTRANSFERASE"/>
    <property type="match status" value="1"/>
</dbReference>
<dbReference type="GO" id="GO:0016024">
    <property type="term" value="P:CDP-diacylglycerol biosynthetic process"/>
    <property type="evidence" value="ECO:0007669"/>
    <property type="project" value="TreeGrafter"/>
</dbReference>
<dbReference type="Pfam" id="PF01148">
    <property type="entry name" value="CTP_transf_1"/>
    <property type="match status" value="1"/>
</dbReference>
<dbReference type="EC" id="2.7.7.41" evidence="6"/>
<comment type="caution">
    <text evidence="25">The sequence shown here is derived from an EMBL/GenBank/DDBJ whole genome shotgun (WGS) entry which is preliminary data.</text>
</comment>
<feature type="transmembrane region" description="Helical" evidence="24">
    <location>
        <begin position="135"/>
        <end position="153"/>
    </location>
</feature>
<evidence type="ECO:0000256" key="3">
    <source>
        <dbReference type="ARBA" id="ARBA00005119"/>
    </source>
</evidence>
<dbReference type="GO" id="GO:0005886">
    <property type="term" value="C:plasma membrane"/>
    <property type="evidence" value="ECO:0007669"/>
    <property type="project" value="UniProtKB-SubCell"/>
</dbReference>
<evidence type="ECO:0000256" key="5">
    <source>
        <dbReference type="ARBA" id="ARBA00010185"/>
    </source>
</evidence>
<gene>
    <name evidence="25" type="ORF">IAD32_08675</name>
</gene>
<keyword evidence="8" id="KW-1003">Cell membrane</keyword>
<feature type="transmembrane region" description="Helical" evidence="24">
    <location>
        <begin position="5"/>
        <end position="21"/>
    </location>
</feature>
<feature type="transmembrane region" description="Helical" evidence="24">
    <location>
        <begin position="255"/>
        <end position="273"/>
    </location>
</feature>
<comment type="pathway">
    <text evidence="4">Lipid metabolism.</text>
</comment>
<keyword evidence="9" id="KW-0444">Lipid biosynthesis</keyword>
<reference evidence="25" key="1">
    <citation type="submission" date="2020-10" db="EMBL/GenBank/DDBJ databases">
        <authorList>
            <person name="Gilroy R."/>
        </authorList>
    </citation>
    <scope>NUCLEOTIDE SEQUENCE</scope>
    <source>
        <strain evidence="25">ChiSjej1B19-3389</strain>
    </source>
</reference>
<evidence type="ECO:0000256" key="6">
    <source>
        <dbReference type="ARBA" id="ARBA00012487"/>
    </source>
</evidence>
<evidence type="ECO:0000256" key="13">
    <source>
        <dbReference type="ARBA" id="ARBA00022989"/>
    </source>
</evidence>
<evidence type="ECO:0000256" key="14">
    <source>
        <dbReference type="ARBA" id="ARBA00023098"/>
    </source>
</evidence>
<evidence type="ECO:0000256" key="24">
    <source>
        <dbReference type="SAM" id="Phobius"/>
    </source>
</evidence>
<evidence type="ECO:0000256" key="10">
    <source>
        <dbReference type="ARBA" id="ARBA00022679"/>
    </source>
</evidence>
<keyword evidence="13 24" id="KW-1133">Transmembrane helix</keyword>
<evidence type="ECO:0000256" key="11">
    <source>
        <dbReference type="ARBA" id="ARBA00022692"/>
    </source>
</evidence>